<protein>
    <submittedName>
        <fullName evidence="3">Ubiquitin-conjugating enzyme E2 28-like isoform X2</fullName>
    </submittedName>
    <submittedName>
        <fullName evidence="2">Ubiquitin-conjugating enzyme E2-17 kDa isoform X1</fullName>
    </submittedName>
</protein>
<keyword evidence="1" id="KW-0472">Membrane</keyword>
<dbReference type="AlphaFoldDB" id="A0A2P2LW89"/>
<organism evidence="2">
    <name type="scientific">Rhizophora mucronata</name>
    <name type="common">Asiatic mangrove</name>
    <dbReference type="NCBI Taxonomy" id="61149"/>
    <lineage>
        <taxon>Eukaryota</taxon>
        <taxon>Viridiplantae</taxon>
        <taxon>Streptophyta</taxon>
        <taxon>Embryophyta</taxon>
        <taxon>Tracheophyta</taxon>
        <taxon>Spermatophyta</taxon>
        <taxon>Magnoliopsida</taxon>
        <taxon>eudicotyledons</taxon>
        <taxon>Gunneridae</taxon>
        <taxon>Pentapetalae</taxon>
        <taxon>rosids</taxon>
        <taxon>fabids</taxon>
        <taxon>Malpighiales</taxon>
        <taxon>Rhizophoraceae</taxon>
        <taxon>Rhizophora</taxon>
    </lineage>
</organism>
<dbReference type="EMBL" id="GGEC01041751">
    <property type="protein sequence ID" value="MBX22235.1"/>
    <property type="molecule type" value="Transcribed_RNA"/>
</dbReference>
<evidence type="ECO:0000313" key="2">
    <source>
        <dbReference type="EMBL" id="MBX22235.1"/>
    </source>
</evidence>
<proteinExistence type="predicted"/>
<dbReference type="EMBL" id="GGEC01041761">
    <property type="protein sequence ID" value="MBX22245.1"/>
    <property type="molecule type" value="Transcribed_RNA"/>
</dbReference>
<feature type="transmembrane region" description="Helical" evidence="1">
    <location>
        <begin position="43"/>
        <end position="65"/>
    </location>
</feature>
<reference evidence="2" key="1">
    <citation type="submission" date="2018-02" db="EMBL/GenBank/DDBJ databases">
        <title>Rhizophora mucronata_Transcriptome.</title>
        <authorList>
            <person name="Meera S.P."/>
            <person name="Sreeshan A."/>
            <person name="Augustine A."/>
        </authorList>
    </citation>
    <scope>NUCLEOTIDE SEQUENCE</scope>
    <source>
        <tissue evidence="2">Leaf</tissue>
    </source>
</reference>
<keyword evidence="1" id="KW-1133">Transmembrane helix</keyword>
<feature type="transmembrane region" description="Helical" evidence="1">
    <location>
        <begin position="12"/>
        <end position="31"/>
    </location>
</feature>
<keyword evidence="1" id="KW-0812">Transmembrane</keyword>
<evidence type="ECO:0000313" key="3">
    <source>
        <dbReference type="EMBL" id="MBX22245.1"/>
    </source>
</evidence>
<evidence type="ECO:0000256" key="1">
    <source>
        <dbReference type="SAM" id="Phobius"/>
    </source>
</evidence>
<sequence>MVDPSNSLTFLLYQLYYDTAWCFFFFLPPLLCQELVTRIGQHLISVLHVAHLYLFGCQVVSLVSLCDCKLS</sequence>
<name>A0A2P2LW89_RHIMU</name>
<accession>A0A2P2LW89</accession>